<gene>
    <name evidence="2" type="ORF">C8N24_4065</name>
</gene>
<evidence type="ECO:0000313" key="2">
    <source>
        <dbReference type="EMBL" id="RKQ86056.1"/>
    </source>
</evidence>
<keyword evidence="3" id="KW-1185">Reference proteome</keyword>
<evidence type="ECO:0000313" key="3">
    <source>
        <dbReference type="Proteomes" id="UP000278962"/>
    </source>
</evidence>
<proteinExistence type="predicted"/>
<feature type="region of interest" description="Disordered" evidence="1">
    <location>
        <begin position="32"/>
        <end position="58"/>
    </location>
</feature>
<dbReference type="EMBL" id="RBIL01000002">
    <property type="protein sequence ID" value="RKQ86056.1"/>
    <property type="molecule type" value="Genomic_DNA"/>
</dbReference>
<dbReference type="Proteomes" id="UP000278962">
    <property type="component" value="Unassembled WGS sequence"/>
</dbReference>
<sequence length="58" mass="6285">MPYADERRDLPSRSTPQIEAVRRVLGRYRRATVTPAPSRVSAVAATPRTPAGTPPRAG</sequence>
<dbReference type="RefSeq" id="WP_170179251.1">
    <property type="nucleotide sequence ID" value="NZ_RBIL01000002.1"/>
</dbReference>
<feature type="compositionally biased region" description="Low complexity" evidence="1">
    <location>
        <begin position="44"/>
        <end position="58"/>
    </location>
</feature>
<evidence type="ECO:0000256" key="1">
    <source>
        <dbReference type="SAM" id="MobiDB-lite"/>
    </source>
</evidence>
<organism evidence="2 3">
    <name type="scientific">Solirubrobacter pauli</name>
    <dbReference type="NCBI Taxonomy" id="166793"/>
    <lineage>
        <taxon>Bacteria</taxon>
        <taxon>Bacillati</taxon>
        <taxon>Actinomycetota</taxon>
        <taxon>Thermoleophilia</taxon>
        <taxon>Solirubrobacterales</taxon>
        <taxon>Solirubrobacteraceae</taxon>
        <taxon>Solirubrobacter</taxon>
    </lineage>
</organism>
<comment type="caution">
    <text evidence="2">The sequence shown here is derived from an EMBL/GenBank/DDBJ whole genome shotgun (WGS) entry which is preliminary data.</text>
</comment>
<protein>
    <submittedName>
        <fullName evidence="2">Uncharacterized protein</fullName>
    </submittedName>
</protein>
<dbReference type="AlphaFoldDB" id="A0A660KWL4"/>
<accession>A0A660KWL4</accession>
<name>A0A660KWL4_9ACTN</name>
<reference evidence="2 3" key="1">
    <citation type="submission" date="2018-10" db="EMBL/GenBank/DDBJ databases">
        <title>Genomic Encyclopedia of Archaeal and Bacterial Type Strains, Phase II (KMG-II): from individual species to whole genera.</title>
        <authorList>
            <person name="Goeker M."/>
        </authorList>
    </citation>
    <scope>NUCLEOTIDE SEQUENCE [LARGE SCALE GENOMIC DNA]</scope>
    <source>
        <strain evidence="2 3">DSM 14954</strain>
    </source>
</reference>